<evidence type="ECO:0000256" key="1">
    <source>
        <dbReference type="SAM" id="Phobius"/>
    </source>
</evidence>
<proteinExistence type="predicted"/>
<reference evidence="2 3" key="1">
    <citation type="journal article" date="2015" name="Fungal Genet. Biol.">
        <title>Evolution of novel wood decay mechanisms in Agaricales revealed by the genome sequences of Fistulina hepatica and Cylindrobasidium torrendii.</title>
        <authorList>
            <person name="Floudas D."/>
            <person name="Held B.W."/>
            <person name="Riley R."/>
            <person name="Nagy L.G."/>
            <person name="Koehler G."/>
            <person name="Ransdell A.S."/>
            <person name="Younus H."/>
            <person name="Chow J."/>
            <person name="Chiniquy J."/>
            <person name="Lipzen A."/>
            <person name="Tritt A."/>
            <person name="Sun H."/>
            <person name="Haridas S."/>
            <person name="LaButti K."/>
            <person name="Ohm R.A."/>
            <person name="Kues U."/>
            <person name="Blanchette R.A."/>
            <person name="Grigoriev I.V."/>
            <person name="Minto R.E."/>
            <person name="Hibbett D.S."/>
        </authorList>
    </citation>
    <scope>NUCLEOTIDE SEQUENCE [LARGE SCALE GENOMIC DNA]</scope>
    <source>
        <strain evidence="2 3">FP15055 ss-10</strain>
    </source>
</reference>
<gene>
    <name evidence="2" type="ORF">CYLTODRAFT_481021</name>
</gene>
<protein>
    <submittedName>
        <fullName evidence="2">Uncharacterized protein</fullName>
    </submittedName>
</protein>
<dbReference type="STRING" id="1314674.A0A0D7ASJ6"/>
<dbReference type="AlphaFoldDB" id="A0A0D7ASJ6"/>
<keyword evidence="1" id="KW-0472">Membrane</keyword>
<keyword evidence="3" id="KW-1185">Reference proteome</keyword>
<dbReference type="Proteomes" id="UP000054007">
    <property type="component" value="Unassembled WGS sequence"/>
</dbReference>
<feature type="transmembrane region" description="Helical" evidence="1">
    <location>
        <begin position="32"/>
        <end position="52"/>
    </location>
</feature>
<feature type="non-terminal residue" evidence="2">
    <location>
        <position position="60"/>
    </location>
</feature>
<keyword evidence="1" id="KW-1133">Transmembrane helix</keyword>
<dbReference type="EMBL" id="KN881109">
    <property type="protein sequence ID" value="KIY60995.1"/>
    <property type="molecule type" value="Genomic_DNA"/>
</dbReference>
<accession>A0A0D7ASJ6</accession>
<organism evidence="2 3">
    <name type="scientific">Cylindrobasidium torrendii FP15055 ss-10</name>
    <dbReference type="NCBI Taxonomy" id="1314674"/>
    <lineage>
        <taxon>Eukaryota</taxon>
        <taxon>Fungi</taxon>
        <taxon>Dikarya</taxon>
        <taxon>Basidiomycota</taxon>
        <taxon>Agaricomycotina</taxon>
        <taxon>Agaricomycetes</taxon>
        <taxon>Agaricomycetidae</taxon>
        <taxon>Agaricales</taxon>
        <taxon>Marasmiineae</taxon>
        <taxon>Physalacriaceae</taxon>
        <taxon>Cylindrobasidium</taxon>
    </lineage>
</organism>
<evidence type="ECO:0000313" key="3">
    <source>
        <dbReference type="Proteomes" id="UP000054007"/>
    </source>
</evidence>
<keyword evidence="1" id="KW-0812">Transmembrane</keyword>
<evidence type="ECO:0000313" key="2">
    <source>
        <dbReference type="EMBL" id="KIY60995.1"/>
    </source>
</evidence>
<name>A0A0D7ASJ6_9AGAR</name>
<sequence length="60" mass="6743">MTETFYTGLTEAQGIRSSLFGPIVRKEAVQGMLLLAALRLGYQAVTLFAWHWTSDYTMLS</sequence>
<dbReference type="OrthoDB" id="4454541at2759"/>